<reference evidence="4" key="1">
    <citation type="submission" date="2010-05" db="EMBL/GenBank/DDBJ databases">
        <title>Complete sequence of Methylotenera sp. 301.</title>
        <authorList>
            <person name="Lucas S."/>
            <person name="Copeland A."/>
            <person name="Lapidus A."/>
            <person name="Cheng J.-F."/>
            <person name="Bruce D."/>
            <person name="Goodwin L."/>
            <person name="Pitluck S."/>
            <person name="Clum A."/>
            <person name="Land M."/>
            <person name="Hauser L."/>
            <person name="Kyrpides N."/>
            <person name="Ivanova N."/>
            <person name="Chistoservova L."/>
            <person name="Kalyuzhnaya M."/>
            <person name="Woyke T."/>
        </authorList>
    </citation>
    <scope>NUCLEOTIDE SEQUENCE [LARGE SCALE GENOMIC DNA]</scope>
    <source>
        <strain evidence="4">301</strain>
    </source>
</reference>
<feature type="domain" description="HTH luxR-type" evidence="2">
    <location>
        <begin position="146"/>
        <end position="211"/>
    </location>
</feature>
<dbReference type="PANTHER" id="PTHR43214">
    <property type="entry name" value="TWO-COMPONENT RESPONSE REGULATOR"/>
    <property type="match status" value="1"/>
</dbReference>
<evidence type="ECO:0000313" key="4">
    <source>
        <dbReference type="Proteomes" id="UP000000383"/>
    </source>
</evidence>
<proteinExistence type="predicted"/>
<keyword evidence="4" id="KW-1185">Reference proteome</keyword>
<evidence type="ECO:0000256" key="1">
    <source>
        <dbReference type="ARBA" id="ARBA00023125"/>
    </source>
</evidence>
<accession>D7DNT2</accession>
<dbReference type="GO" id="GO:0003677">
    <property type="term" value="F:DNA binding"/>
    <property type="evidence" value="ECO:0007669"/>
    <property type="project" value="UniProtKB-KW"/>
</dbReference>
<dbReference type="GO" id="GO:0006355">
    <property type="term" value="P:regulation of DNA-templated transcription"/>
    <property type="evidence" value="ECO:0007669"/>
    <property type="project" value="InterPro"/>
</dbReference>
<dbReference type="AlphaFoldDB" id="D7DNT2"/>
<evidence type="ECO:0000259" key="2">
    <source>
        <dbReference type="PROSITE" id="PS50043"/>
    </source>
</evidence>
<reference evidence="3 4" key="2">
    <citation type="journal article" date="2011" name="J. Bacteriol.">
        <title>Genomes of three methylotrophs from a single niche uncover genetic and metabolic divergence of Methylophilaceae.</title>
        <authorList>
            <person name="Lapidus A."/>
            <person name="Clum A."/>
            <person name="Labutti K."/>
            <person name="Kaluzhnaya M.G."/>
            <person name="Lim S."/>
            <person name="Beck D.A."/>
            <person name="Glavina Del Rio T."/>
            <person name="Nolan M."/>
            <person name="Mavromatis K."/>
            <person name="Huntemann M."/>
            <person name="Lucas S."/>
            <person name="Lidstrom M.E."/>
            <person name="Ivanova N."/>
            <person name="Chistoserdova L."/>
        </authorList>
    </citation>
    <scope>NUCLEOTIDE SEQUENCE [LARGE SCALE GENOMIC DNA]</scope>
    <source>
        <strain evidence="3 4">301</strain>
    </source>
</reference>
<name>D7DNT2_METV0</name>
<dbReference type="STRING" id="666681.M301_0715"/>
<dbReference type="RefSeq" id="WP_013147415.1">
    <property type="nucleotide sequence ID" value="NC_014207.1"/>
</dbReference>
<dbReference type="InterPro" id="IPR000792">
    <property type="entry name" value="Tscrpt_reg_LuxR_C"/>
</dbReference>
<dbReference type="PROSITE" id="PS50043">
    <property type="entry name" value="HTH_LUXR_2"/>
    <property type="match status" value="1"/>
</dbReference>
<dbReference type="HOGENOM" id="CLU_000445_90_8_4"/>
<sequence length="213" mass="23586">MQDIFITKLPAGIDSWTKAFPKSTLAAIVPEVLERVATKSKAAESCIFWLHMNEDRQQWMENTIAAIMKNHQGAKIVVLANVPNHAESIHALKLGAMGYCHAHIAPAVLKEIKAVISHGGLWVGQDILQALIETSTKLVTNRPEQVDTLLGKLTKREKEVALEAAKGSSNKEIARILSITERTVKAHLASTFERLRAKDRLQLALMLNGNYKH</sequence>
<dbReference type="Proteomes" id="UP000000383">
    <property type="component" value="Chromosome"/>
</dbReference>
<gene>
    <name evidence="3" type="ordered locus">M301_0715</name>
</gene>
<keyword evidence="1" id="KW-0238">DNA-binding</keyword>
<dbReference type="SUPFAM" id="SSF46894">
    <property type="entry name" value="C-terminal effector domain of the bipartite response regulators"/>
    <property type="match status" value="1"/>
</dbReference>
<dbReference type="eggNOG" id="COG2197">
    <property type="taxonomic scope" value="Bacteria"/>
</dbReference>
<dbReference type="Gene3D" id="3.40.50.2300">
    <property type="match status" value="1"/>
</dbReference>
<dbReference type="OrthoDB" id="9794397at2"/>
<dbReference type="InterPro" id="IPR016032">
    <property type="entry name" value="Sig_transdc_resp-reg_C-effctor"/>
</dbReference>
<dbReference type="PANTHER" id="PTHR43214:SF43">
    <property type="entry name" value="TWO-COMPONENT RESPONSE REGULATOR"/>
    <property type="match status" value="1"/>
</dbReference>
<dbReference type="InterPro" id="IPR039420">
    <property type="entry name" value="WalR-like"/>
</dbReference>
<organism evidence="3 4">
    <name type="scientific">Methylotenera versatilis (strain 301)</name>
    <dbReference type="NCBI Taxonomy" id="666681"/>
    <lineage>
        <taxon>Bacteria</taxon>
        <taxon>Pseudomonadati</taxon>
        <taxon>Pseudomonadota</taxon>
        <taxon>Betaproteobacteria</taxon>
        <taxon>Nitrosomonadales</taxon>
        <taxon>Methylophilaceae</taxon>
        <taxon>Methylotenera</taxon>
    </lineage>
</organism>
<evidence type="ECO:0000313" key="3">
    <source>
        <dbReference type="EMBL" id="ADI29099.1"/>
    </source>
</evidence>
<dbReference type="PRINTS" id="PR00038">
    <property type="entry name" value="HTHLUXR"/>
</dbReference>
<protein>
    <submittedName>
        <fullName evidence="3">Transcriptional regulator, LuxR family</fullName>
    </submittedName>
</protein>
<dbReference type="SMART" id="SM00421">
    <property type="entry name" value="HTH_LUXR"/>
    <property type="match status" value="1"/>
</dbReference>
<dbReference type="EMBL" id="CP002056">
    <property type="protein sequence ID" value="ADI29099.1"/>
    <property type="molecule type" value="Genomic_DNA"/>
</dbReference>
<dbReference type="KEGG" id="meh:M301_0715"/>
<dbReference type="CDD" id="cd06170">
    <property type="entry name" value="LuxR_C_like"/>
    <property type="match status" value="1"/>
</dbReference>
<dbReference type="PROSITE" id="PS00622">
    <property type="entry name" value="HTH_LUXR_1"/>
    <property type="match status" value="1"/>
</dbReference>
<dbReference type="Pfam" id="PF00196">
    <property type="entry name" value="GerE"/>
    <property type="match status" value="1"/>
</dbReference>